<organism evidence="2 3">
    <name type="scientific">Exophiala oligosperma</name>
    <dbReference type="NCBI Taxonomy" id="215243"/>
    <lineage>
        <taxon>Eukaryota</taxon>
        <taxon>Fungi</taxon>
        <taxon>Dikarya</taxon>
        <taxon>Ascomycota</taxon>
        <taxon>Pezizomycotina</taxon>
        <taxon>Eurotiomycetes</taxon>
        <taxon>Chaetothyriomycetidae</taxon>
        <taxon>Chaetothyriales</taxon>
        <taxon>Herpotrichiellaceae</taxon>
        <taxon>Exophiala</taxon>
    </lineage>
</organism>
<reference evidence="2 3" key="1">
    <citation type="submission" date="2015-01" db="EMBL/GenBank/DDBJ databases">
        <title>The Genome Sequence of Exophiala oligosperma CBS72588.</title>
        <authorList>
            <consortium name="The Broad Institute Genomics Platform"/>
            <person name="Cuomo C."/>
            <person name="de Hoog S."/>
            <person name="Gorbushina A."/>
            <person name="Stielow B."/>
            <person name="Teixiera M."/>
            <person name="Abouelleil A."/>
            <person name="Chapman S.B."/>
            <person name="Priest M."/>
            <person name="Young S.K."/>
            <person name="Wortman J."/>
            <person name="Nusbaum C."/>
            <person name="Birren B."/>
        </authorList>
    </citation>
    <scope>NUCLEOTIDE SEQUENCE [LARGE SCALE GENOMIC DNA]</scope>
    <source>
        <strain evidence="2 3">CBS 72588</strain>
    </source>
</reference>
<keyword evidence="1" id="KW-0732">Signal</keyword>
<proteinExistence type="predicted"/>
<feature type="chain" id="PRO_5002255010" description="MULE transposase domain-containing protein" evidence="1">
    <location>
        <begin position="29"/>
        <end position="174"/>
    </location>
</feature>
<protein>
    <recommendedName>
        <fullName evidence="4">MULE transposase domain-containing protein</fullName>
    </recommendedName>
</protein>
<evidence type="ECO:0000313" key="2">
    <source>
        <dbReference type="EMBL" id="KIW45777.1"/>
    </source>
</evidence>
<evidence type="ECO:0008006" key="4">
    <source>
        <dbReference type="Google" id="ProtNLM"/>
    </source>
</evidence>
<dbReference type="OrthoDB" id="4748669at2759"/>
<sequence>MPPMLWRMQSRLSFHLPHLLCLWHINRAILSKIKKVWCHFTQRDLGFATQEDIDEPSQIEDQIKCLMKNWWKCVNATTEECANHLFPTHQIGKKRTRAEDDKEEQDLLRQWEDRQTKVAAFVAGRNVERFRGLLVEWVVRAQIPFSDMEDKGFRDILQALLRRWLERLEGISFF</sequence>
<dbReference type="EMBL" id="KN847334">
    <property type="protein sequence ID" value="KIW45777.1"/>
    <property type="molecule type" value="Genomic_DNA"/>
</dbReference>
<dbReference type="AlphaFoldDB" id="A0A0D2C7I6"/>
<keyword evidence="3" id="KW-1185">Reference proteome</keyword>
<dbReference type="VEuPathDB" id="FungiDB:PV06_04133"/>
<evidence type="ECO:0000313" key="3">
    <source>
        <dbReference type="Proteomes" id="UP000053342"/>
    </source>
</evidence>
<dbReference type="Proteomes" id="UP000053342">
    <property type="component" value="Unassembled WGS sequence"/>
</dbReference>
<dbReference type="GeneID" id="27356207"/>
<evidence type="ECO:0000256" key="1">
    <source>
        <dbReference type="SAM" id="SignalP"/>
    </source>
</evidence>
<accession>A0A0D2C7I6</accession>
<dbReference type="RefSeq" id="XP_016265993.1">
    <property type="nucleotide sequence ID" value="XM_016404988.1"/>
</dbReference>
<name>A0A0D2C7I6_9EURO</name>
<dbReference type="HOGENOM" id="CLU_1540061_0_0_1"/>
<gene>
    <name evidence="2" type="ORF">PV06_04133</name>
</gene>
<feature type="signal peptide" evidence="1">
    <location>
        <begin position="1"/>
        <end position="28"/>
    </location>
</feature>